<gene>
    <name evidence="3" type="ORF">BL253_24045</name>
</gene>
<dbReference type="RefSeq" id="WP_076819432.1">
    <property type="nucleotide sequence ID" value="NZ_MOMC01000049.1"/>
</dbReference>
<feature type="compositionally biased region" description="Low complexity" evidence="1">
    <location>
        <begin position="25"/>
        <end position="52"/>
    </location>
</feature>
<accession>A0A1V2I613</accession>
<dbReference type="STRING" id="1834516.BL253_24045"/>
<comment type="caution">
    <text evidence="3">The sequence shown here is derived from an EMBL/GenBank/DDBJ whole genome shotgun (WGS) entry which is preliminary data.</text>
</comment>
<name>A0A1V2I613_9ACTN</name>
<dbReference type="Proteomes" id="UP000188929">
    <property type="component" value="Unassembled WGS sequence"/>
</dbReference>
<dbReference type="AlphaFoldDB" id="A0A1V2I613"/>
<protein>
    <submittedName>
        <fullName evidence="3">Uncharacterized protein</fullName>
    </submittedName>
</protein>
<reference evidence="4" key="1">
    <citation type="submission" date="2016-10" db="EMBL/GenBank/DDBJ databases">
        <title>Frankia sp. NRRL B-16386 Genome sequencing.</title>
        <authorList>
            <person name="Ghodhbane-Gtari F."/>
            <person name="Swanson E."/>
            <person name="Gueddou A."/>
            <person name="Hezbri K."/>
            <person name="Ktari K."/>
            <person name="Nouioui I."/>
            <person name="Morris K."/>
            <person name="Simpson S."/>
            <person name="Abebe-Akele F."/>
            <person name="Thomas K."/>
            <person name="Gtari M."/>
            <person name="Tisa L.S."/>
        </authorList>
    </citation>
    <scope>NUCLEOTIDE SEQUENCE [LARGE SCALE GENOMIC DNA]</scope>
    <source>
        <strain evidence="4">NRRL B-16386</strain>
    </source>
</reference>
<dbReference type="EMBL" id="MOMC01000049">
    <property type="protein sequence ID" value="ONH26809.1"/>
    <property type="molecule type" value="Genomic_DNA"/>
</dbReference>
<proteinExistence type="predicted"/>
<organism evidence="3 4">
    <name type="scientific">Pseudofrankia asymbiotica</name>
    <dbReference type="NCBI Taxonomy" id="1834516"/>
    <lineage>
        <taxon>Bacteria</taxon>
        <taxon>Bacillati</taxon>
        <taxon>Actinomycetota</taxon>
        <taxon>Actinomycetes</taxon>
        <taxon>Frankiales</taxon>
        <taxon>Frankiaceae</taxon>
        <taxon>Pseudofrankia</taxon>
    </lineage>
</organism>
<keyword evidence="4" id="KW-1185">Reference proteome</keyword>
<feature type="chain" id="PRO_5012324277" evidence="2">
    <location>
        <begin position="28"/>
        <end position="258"/>
    </location>
</feature>
<evidence type="ECO:0000313" key="3">
    <source>
        <dbReference type="EMBL" id="ONH26809.1"/>
    </source>
</evidence>
<feature type="compositionally biased region" description="Low complexity" evidence="1">
    <location>
        <begin position="63"/>
        <end position="101"/>
    </location>
</feature>
<evidence type="ECO:0000256" key="1">
    <source>
        <dbReference type="SAM" id="MobiDB-lite"/>
    </source>
</evidence>
<keyword evidence="2" id="KW-0732">Signal</keyword>
<feature type="region of interest" description="Disordered" evidence="1">
    <location>
        <begin position="25"/>
        <end position="101"/>
    </location>
</feature>
<feature type="signal peptide" evidence="2">
    <location>
        <begin position="1"/>
        <end position="27"/>
    </location>
</feature>
<evidence type="ECO:0000256" key="2">
    <source>
        <dbReference type="SAM" id="SignalP"/>
    </source>
</evidence>
<evidence type="ECO:0000313" key="4">
    <source>
        <dbReference type="Proteomes" id="UP000188929"/>
    </source>
</evidence>
<dbReference type="OrthoDB" id="3218302at2"/>
<sequence length="258" mass="25304">MRKSRMRAVMAGAVGAAVIAVGGPAWAASPSPSASPEAAASPSASPTATATPVTDGLGVTISPPAINVPTATATATATSTGTPTPEASLTSTAVTSASPTATGTPGIIVVPGFGEIDFKKGCDTFNSFSPIKVPCDKEINGIEDFEVNPLLITATCGPNGPDWTVKNTGAKALGFGWFDINLGGGISTIAPGETQKLNSHSKAVIASPWDAATNVLLVAIPAVGFSTCPGAPAVPAVPANLPAAPPAVAVPGTPHFTG</sequence>